<proteinExistence type="predicted"/>
<dbReference type="RefSeq" id="XP_001593980.1">
    <property type="nucleotide sequence ID" value="XM_001593930.1"/>
</dbReference>
<dbReference type="Proteomes" id="UP000177798">
    <property type="component" value="Chromosome 8"/>
</dbReference>
<protein>
    <submittedName>
        <fullName evidence="1">Uncharacterized protein</fullName>
    </submittedName>
</protein>
<dbReference type="KEGG" id="ssl:SS1G_05408"/>
<gene>
    <name evidence="1" type="ORF">sscle_08g066540</name>
</gene>
<dbReference type="AlphaFoldDB" id="A0A1D9QA99"/>
<dbReference type="VEuPathDB" id="FungiDB:sscle_08g066540"/>
<organism evidence="1 2">
    <name type="scientific">Sclerotinia sclerotiorum (strain ATCC 18683 / 1980 / Ss-1)</name>
    <name type="common">White mold</name>
    <name type="synonym">Whetzelinia sclerotiorum</name>
    <dbReference type="NCBI Taxonomy" id="665079"/>
    <lineage>
        <taxon>Eukaryota</taxon>
        <taxon>Fungi</taxon>
        <taxon>Dikarya</taxon>
        <taxon>Ascomycota</taxon>
        <taxon>Pezizomycotina</taxon>
        <taxon>Leotiomycetes</taxon>
        <taxon>Helotiales</taxon>
        <taxon>Sclerotiniaceae</taxon>
        <taxon>Sclerotinia</taxon>
    </lineage>
</organism>
<accession>A0A1D9QA99</accession>
<evidence type="ECO:0000313" key="1">
    <source>
        <dbReference type="EMBL" id="APA11884.1"/>
    </source>
</evidence>
<sequence length="77" mass="8496">MGGAMYEEWEEPCTKNIGGLHVHYAQQDVRSTPASDAQTSVVNREGIRSQRFFVTRSGGNAEDLGNAENAEMVNHWG</sequence>
<evidence type="ECO:0000313" key="2">
    <source>
        <dbReference type="Proteomes" id="UP000177798"/>
    </source>
</evidence>
<dbReference type="EMBL" id="CP017821">
    <property type="protein sequence ID" value="APA11884.1"/>
    <property type="molecule type" value="Genomic_DNA"/>
</dbReference>
<reference evidence="2" key="1">
    <citation type="journal article" date="2017" name="Genome Biol. Evol.">
        <title>The complete genome sequence of the phytopathogenic fungus Sclerotinia sclerotiorum reveals insights into the genome architecture of broad host range pathogens.</title>
        <authorList>
            <person name="Derbyshire M."/>
            <person name="Denton-Giles M."/>
            <person name="Hegedus D."/>
            <person name="Seifbarghy S."/>
            <person name="Rollins J."/>
            <person name="van Kan J."/>
            <person name="Seidl M.F."/>
            <person name="Faino L."/>
            <person name="Mbengue M."/>
            <person name="Navaud O."/>
            <person name="Raffaele S."/>
            <person name="Hammond-Kosack K."/>
            <person name="Heard S."/>
            <person name="Oliver R."/>
        </authorList>
    </citation>
    <scope>NUCLEOTIDE SEQUENCE [LARGE SCALE GENOMIC DNA]</scope>
    <source>
        <strain evidence="2">ATCC 18683 / 1980 / Ss-1</strain>
    </source>
</reference>
<name>A0A1D9QA99_SCLS1</name>